<reference evidence="3" key="1">
    <citation type="submission" date="2022-03" db="EMBL/GenBank/DDBJ databases">
        <authorList>
            <person name="Legras J.-L."/>
            <person name="Devillers H."/>
            <person name="Grondin C."/>
        </authorList>
    </citation>
    <scope>NUCLEOTIDE SEQUENCE</scope>
    <source>
        <strain evidence="3">CLIB 1423</strain>
    </source>
</reference>
<dbReference type="InterPro" id="IPR028000">
    <property type="entry name" value="Pma1"/>
</dbReference>
<keyword evidence="1" id="KW-0472">Membrane</keyword>
<feature type="signal peptide" evidence="2">
    <location>
        <begin position="1"/>
        <end position="18"/>
    </location>
</feature>
<organism evidence="3 4">
    <name type="scientific">[Candida] railenensis</name>
    <dbReference type="NCBI Taxonomy" id="45579"/>
    <lineage>
        <taxon>Eukaryota</taxon>
        <taxon>Fungi</taxon>
        <taxon>Dikarya</taxon>
        <taxon>Ascomycota</taxon>
        <taxon>Saccharomycotina</taxon>
        <taxon>Pichiomycetes</taxon>
        <taxon>Debaryomycetaceae</taxon>
        <taxon>Kurtzmaniella</taxon>
    </lineage>
</organism>
<dbReference type="AlphaFoldDB" id="A0A9P0QP24"/>
<feature type="chain" id="PRO_5040256548" evidence="2">
    <location>
        <begin position="19"/>
        <end position="451"/>
    </location>
</feature>
<feature type="transmembrane region" description="Helical" evidence="1">
    <location>
        <begin position="374"/>
        <end position="397"/>
    </location>
</feature>
<dbReference type="Pfam" id="PF14610">
    <property type="entry name" value="Psg1"/>
    <property type="match status" value="1"/>
</dbReference>
<keyword evidence="1" id="KW-0812">Transmembrane</keyword>
<evidence type="ECO:0000313" key="4">
    <source>
        <dbReference type="Proteomes" id="UP000837801"/>
    </source>
</evidence>
<sequence>MKLSFIVLLAAIASEAVSSPATISPSSTAIPEISSSTITQGPILEKRARKVIINKEQQKLEEQKEALANGEDISTTDQPKPWRRTIYGSIVEIVKPTVIAGVTFSAKPPATTDGLEKWVSLKKDGSPKTIQPKNKGGVIKDKKPDYGTWFATATTIHHNKEDLKAHNMQDDEIFSEETHIEEDDTYQKLNPLIRCTPERYFKKGAARNQKSEPFCTPQDNQSLKMDSTYFVTWFSKFFGDEVENVRIHLSSIKVAANDHGFKKRSEIIDNGGKIQKKSFYVSDWVSKDKGFEPITILDEWLGKDIFFKKISISIQPDNIPDDEYDLLDKYVVVEIKRGTTVAKGTHLDLKKLEEKQRLKQLGIEVEDDDYLDKYYIILGMPTCVMIVALAMYIFVWINKKDTDLSWLKRKKAAGKNTKHRRLIWKGSKKSGYSELPSHSKDIEMENVGKMD</sequence>
<accession>A0A9P0QP24</accession>
<evidence type="ECO:0000256" key="2">
    <source>
        <dbReference type="SAM" id="SignalP"/>
    </source>
</evidence>
<keyword evidence="4" id="KW-1185">Reference proteome</keyword>
<keyword evidence="2" id="KW-0732">Signal</keyword>
<name>A0A9P0QP24_9ASCO</name>
<evidence type="ECO:0000256" key="1">
    <source>
        <dbReference type="SAM" id="Phobius"/>
    </source>
</evidence>
<gene>
    <name evidence="3" type="ORF">CLIB1423_05S06238</name>
</gene>
<dbReference type="EMBL" id="CAKXYY010000005">
    <property type="protein sequence ID" value="CAH2352127.1"/>
    <property type="molecule type" value="Genomic_DNA"/>
</dbReference>
<keyword evidence="1" id="KW-1133">Transmembrane helix</keyword>
<proteinExistence type="predicted"/>
<evidence type="ECO:0000313" key="3">
    <source>
        <dbReference type="EMBL" id="CAH2352127.1"/>
    </source>
</evidence>
<protein>
    <submittedName>
        <fullName evidence="3">PMA1 stabilization in the Golgi protein 1</fullName>
    </submittedName>
</protein>
<dbReference type="Proteomes" id="UP000837801">
    <property type="component" value="Unassembled WGS sequence"/>
</dbReference>
<dbReference type="OrthoDB" id="4084551at2759"/>
<comment type="caution">
    <text evidence="3">The sequence shown here is derived from an EMBL/GenBank/DDBJ whole genome shotgun (WGS) entry which is preliminary data.</text>
</comment>